<evidence type="ECO:0000259" key="8">
    <source>
        <dbReference type="Pfam" id="PF03460"/>
    </source>
</evidence>
<keyword evidence="4" id="KW-0560">Oxidoreductase</keyword>
<protein>
    <submittedName>
        <fullName evidence="9">Nitrite/sulfite reductase</fullName>
    </submittedName>
</protein>
<dbReference type="RefSeq" id="WP_132226881.1">
    <property type="nucleotide sequence ID" value="NZ_JADIJS010000001.1"/>
</dbReference>
<dbReference type="Pfam" id="PF01077">
    <property type="entry name" value="NIR_SIR"/>
    <property type="match status" value="2"/>
</dbReference>
<dbReference type="InterPro" id="IPR005117">
    <property type="entry name" value="NiRdtase/SiRdtase_haem-b_fer"/>
</dbReference>
<evidence type="ECO:0000256" key="1">
    <source>
        <dbReference type="ARBA" id="ARBA00022485"/>
    </source>
</evidence>
<reference evidence="9 10" key="1">
    <citation type="submission" date="2020-10" db="EMBL/GenBank/DDBJ databases">
        <title>Genomic characterization of underground lake bacteria from Wind Cave National Park: Insight into the archetypical LuxI/LuxR and identification of LuxR solos.</title>
        <authorList>
            <person name="Wengert P.C."/>
            <person name="Savka M.A."/>
        </authorList>
    </citation>
    <scope>NUCLEOTIDE SEQUENCE [LARGE SCALE GENOMIC DNA]</scope>
    <source>
        <strain evidence="9 10">SD316</strain>
    </source>
</reference>
<keyword evidence="10" id="KW-1185">Reference proteome</keyword>
<feature type="domain" description="Nitrite/sulphite reductase 4Fe-4S" evidence="7">
    <location>
        <begin position="119"/>
        <end position="273"/>
    </location>
</feature>
<name>A0ABS3JV57_9HYPH</name>
<keyword evidence="6" id="KW-0411">Iron-sulfur</keyword>
<evidence type="ECO:0000256" key="3">
    <source>
        <dbReference type="ARBA" id="ARBA00022723"/>
    </source>
</evidence>
<proteinExistence type="predicted"/>
<feature type="domain" description="Nitrite/Sulfite reductase ferredoxin-like" evidence="8">
    <location>
        <begin position="347"/>
        <end position="397"/>
    </location>
</feature>
<dbReference type="InterPro" id="IPR045854">
    <property type="entry name" value="NO2/SO3_Rdtase_4Fe4S_sf"/>
</dbReference>
<organism evidence="9 10">
    <name type="scientific">Brucella pituitosa</name>
    <dbReference type="NCBI Taxonomy" id="571256"/>
    <lineage>
        <taxon>Bacteria</taxon>
        <taxon>Pseudomonadati</taxon>
        <taxon>Pseudomonadota</taxon>
        <taxon>Alphaproteobacteria</taxon>
        <taxon>Hyphomicrobiales</taxon>
        <taxon>Brucellaceae</taxon>
        <taxon>Brucella/Ochrobactrum group</taxon>
        <taxon>Brucella</taxon>
    </lineage>
</organism>
<dbReference type="Proteomes" id="UP000718278">
    <property type="component" value="Unassembled WGS sequence"/>
</dbReference>
<dbReference type="SUPFAM" id="SSF55124">
    <property type="entry name" value="Nitrite/Sulfite reductase N-terminal domain-like"/>
    <property type="match status" value="2"/>
</dbReference>
<dbReference type="EMBL" id="JADIJS010000001">
    <property type="protein sequence ID" value="MBO1038546.1"/>
    <property type="molecule type" value="Genomic_DNA"/>
</dbReference>
<dbReference type="PANTHER" id="PTHR32439:SF9">
    <property type="entry name" value="BLR3264 PROTEIN"/>
    <property type="match status" value="1"/>
</dbReference>
<feature type="domain" description="Nitrite/Sulfite reductase ferredoxin-like" evidence="8">
    <location>
        <begin position="52"/>
        <end position="111"/>
    </location>
</feature>
<keyword evidence="3" id="KW-0479">Metal-binding</keyword>
<gene>
    <name evidence="9" type="ORF">IPV26_02570</name>
</gene>
<dbReference type="SUPFAM" id="SSF56014">
    <property type="entry name" value="Nitrite and sulphite reductase 4Fe-4S domain-like"/>
    <property type="match status" value="2"/>
</dbReference>
<accession>A0ABS3JV57</accession>
<comment type="caution">
    <text evidence="9">The sequence shown here is derived from an EMBL/GenBank/DDBJ whole genome shotgun (WGS) entry which is preliminary data.</text>
</comment>
<dbReference type="InterPro" id="IPR006067">
    <property type="entry name" value="NO2/SO3_Rdtase_4Fe4S_dom"/>
</dbReference>
<keyword evidence="1" id="KW-0004">4Fe-4S</keyword>
<evidence type="ECO:0000256" key="6">
    <source>
        <dbReference type="ARBA" id="ARBA00023014"/>
    </source>
</evidence>
<sequence length="556" mass="62354">MYRYDEFDRDFVAARVAQFKDQVGRRLSGELTEDQFKPLRLMNGLYLQLHAYMLRVAIPYGTLSSRQLRRLGSIARDYDRGFAHFTTRQNIQYNWPALKDVPQILEELAEVEMHAIQTSGNCIRNVTADHFAGAAHDEVADPRPLAEILRQWSSLHPEFSYLPRKFKIAIVGSEHDRAAIQVHDIGLQLKKNEAGELGLAVYIGGGQGRTPMIAKKIRDFLPLEDMLTYVTAIVRVYNLYGRRDNKYKARIKILVHETGVEPLVEEIDAEWEQIRYGDLKLPQRDIDAIESYFRMPDLPQRPEGWEILAVTQKSDADFAAWTKRNVTPHKNPDYAVVTISLKPIGGIPGDASAEQMELVADIAETYSFDEIRVSHEQNLVLPHVAKADLPAVYDLLQSDGLVTANAGLITDIIACPGLDYCALANARSIPVAQRISERFGDQQRQLEIGDLKIKISGCINACGHHHVGHIGILGVEKKGEELYQITLGGSADEHSSIGDITGRGFSSEEVVDAIETVVDTYLGLRENNEETFLAAYRRVGMEPFKRALYGEVSRAA</sequence>
<dbReference type="Gene3D" id="3.30.413.10">
    <property type="entry name" value="Sulfite Reductase Hemoprotein, domain 1"/>
    <property type="match status" value="2"/>
</dbReference>
<evidence type="ECO:0000313" key="9">
    <source>
        <dbReference type="EMBL" id="MBO1038546.1"/>
    </source>
</evidence>
<dbReference type="PANTHER" id="PTHR32439">
    <property type="entry name" value="FERREDOXIN--NITRITE REDUCTASE, CHLOROPLASTIC"/>
    <property type="match status" value="1"/>
</dbReference>
<dbReference type="Gene3D" id="3.90.480.10">
    <property type="entry name" value="Sulfite Reductase Hemoprotein,Domain 2"/>
    <property type="match status" value="1"/>
</dbReference>
<evidence type="ECO:0000313" key="10">
    <source>
        <dbReference type="Proteomes" id="UP000718278"/>
    </source>
</evidence>
<evidence type="ECO:0000256" key="5">
    <source>
        <dbReference type="ARBA" id="ARBA00023004"/>
    </source>
</evidence>
<keyword evidence="2" id="KW-0349">Heme</keyword>
<dbReference type="InterPro" id="IPR051329">
    <property type="entry name" value="NIR_SIR_4Fe-4S"/>
</dbReference>
<evidence type="ECO:0000259" key="7">
    <source>
        <dbReference type="Pfam" id="PF01077"/>
    </source>
</evidence>
<evidence type="ECO:0000256" key="2">
    <source>
        <dbReference type="ARBA" id="ARBA00022617"/>
    </source>
</evidence>
<dbReference type="Pfam" id="PF03460">
    <property type="entry name" value="NIR_SIR_ferr"/>
    <property type="match status" value="2"/>
</dbReference>
<dbReference type="InterPro" id="IPR036136">
    <property type="entry name" value="Nit/Sulf_reduc_fer-like_dom_sf"/>
</dbReference>
<evidence type="ECO:0000256" key="4">
    <source>
        <dbReference type="ARBA" id="ARBA00023002"/>
    </source>
</evidence>
<keyword evidence="5" id="KW-0408">Iron</keyword>
<feature type="domain" description="Nitrite/sulphite reductase 4Fe-4S" evidence="7">
    <location>
        <begin position="410"/>
        <end position="548"/>
    </location>
</feature>